<dbReference type="FunFam" id="3.40.5.10:FF:000003">
    <property type="entry name" value="50S ribosomal protein L9"/>
    <property type="match status" value="1"/>
</dbReference>
<dbReference type="InterPro" id="IPR020069">
    <property type="entry name" value="Ribosomal_bL9_C"/>
</dbReference>
<dbReference type="SUPFAM" id="SSF55658">
    <property type="entry name" value="L9 N-domain-like"/>
    <property type="match status" value="1"/>
</dbReference>
<keyword evidence="4 7" id="KW-0689">Ribosomal protein</keyword>
<dbReference type="SUPFAM" id="SSF55653">
    <property type="entry name" value="Ribosomal protein L9 C-domain"/>
    <property type="match status" value="1"/>
</dbReference>
<proteinExistence type="inferred from homology"/>
<evidence type="ECO:0000256" key="6">
    <source>
        <dbReference type="ARBA" id="ARBA00035292"/>
    </source>
</evidence>
<dbReference type="InterPro" id="IPR020070">
    <property type="entry name" value="Ribosomal_bL9_N"/>
</dbReference>
<dbReference type="Pfam" id="PF03948">
    <property type="entry name" value="Ribosomal_L9_C"/>
    <property type="match status" value="1"/>
</dbReference>
<feature type="coiled-coil region" evidence="8">
    <location>
        <begin position="44"/>
        <end position="75"/>
    </location>
</feature>
<evidence type="ECO:0000256" key="2">
    <source>
        <dbReference type="ARBA" id="ARBA00022730"/>
    </source>
</evidence>
<dbReference type="Pfam" id="PF01281">
    <property type="entry name" value="Ribosomal_L9_N"/>
    <property type="match status" value="1"/>
</dbReference>
<dbReference type="AlphaFoldDB" id="A0A2N7QEW9"/>
<dbReference type="GO" id="GO:0005840">
    <property type="term" value="C:ribosome"/>
    <property type="evidence" value="ECO:0007669"/>
    <property type="project" value="UniProtKB-KW"/>
</dbReference>
<evidence type="ECO:0000313" key="11">
    <source>
        <dbReference type="Proteomes" id="UP000235619"/>
    </source>
</evidence>
<dbReference type="InterPro" id="IPR000244">
    <property type="entry name" value="Ribosomal_bL9"/>
</dbReference>
<comment type="function">
    <text evidence="7">Binds to the 23S rRNA.</text>
</comment>
<evidence type="ECO:0000313" key="10">
    <source>
        <dbReference type="EMBL" id="PMP97237.1"/>
    </source>
</evidence>
<evidence type="ECO:0000256" key="5">
    <source>
        <dbReference type="ARBA" id="ARBA00023274"/>
    </source>
</evidence>
<evidence type="ECO:0000256" key="7">
    <source>
        <dbReference type="HAMAP-Rule" id="MF_00503"/>
    </source>
</evidence>
<gene>
    <name evidence="7" type="primary">rplI</name>
    <name evidence="10" type="ORF">C0169_03610</name>
</gene>
<accession>A0A2N7QEW9</accession>
<evidence type="ECO:0000256" key="4">
    <source>
        <dbReference type="ARBA" id="ARBA00022980"/>
    </source>
</evidence>
<keyword evidence="3 7" id="KW-0694">RNA-binding</keyword>
<evidence type="ECO:0000259" key="9">
    <source>
        <dbReference type="PROSITE" id="PS00651"/>
    </source>
</evidence>
<dbReference type="Gene3D" id="3.10.430.100">
    <property type="entry name" value="Ribosomal protein L9, C-terminal domain"/>
    <property type="match status" value="1"/>
</dbReference>
<keyword evidence="8" id="KW-0175">Coiled coil</keyword>
<dbReference type="PANTHER" id="PTHR21368">
    <property type="entry name" value="50S RIBOSOMAL PROTEIN L9"/>
    <property type="match status" value="1"/>
</dbReference>
<comment type="caution">
    <text evidence="10">The sequence shown here is derived from an EMBL/GenBank/DDBJ whole genome shotgun (WGS) entry which is preliminary data.</text>
</comment>
<dbReference type="InterPro" id="IPR020594">
    <property type="entry name" value="Ribosomal_bL9_bac/chp"/>
</dbReference>
<dbReference type="Gene3D" id="3.40.5.10">
    <property type="entry name" value="Ribosomal protein L9, N-terminal domain"/>
    <property type="match status" value="1"/>
</dbReference>
<keyword evidence="2 7" id="KW-0699">rRNA-binding</keyword>
<dbReference type="GO" id="GO:0019843">
    <property type="term" value="F:rRNA binding"/>
    <property type="evidence" value="ECO:0007669"/>
    <property type="project" value="UniProtKB-UniRule"/>
</dbReference>
<feature type="domain" description="Ribosomal protein L9" evidence="9">
    <location>
        <begin position="13"/>
        <end position="40"/>
    </location>
</feature>
<dbReference type="NCBIfam" id="TIGR00158">
    <property type="entry name" value="L9"/>
    <property type="match status" value="1"/>
</dbReference>
<sequence length="148" mass="16763">MEVILIKDVPKLGRAGDIVKVKDGYARNYLIPKGLAILANQKTIKALENQRKIILAKVERERKKLESLAEKLEGTILTVYRKTIEEDRIFGSVSSVDIVNMLKEKGIEIEKNQVVLNEPIKKLGIFEVPIKLSSDKIVNIKVEVLEEK</sequence>
<dbReference type="InterPro" id="IPR036935">
    <property type="entry name" value="Ribosomal_bL9_N_sf"/>
</dbReference>
<evidence type="ECO:0000256" key="8">
    <source>
        <dbReference type="SAM" id="Coils"/>
    </source>
</evidence>
<dbReference type="GO" id="GO:1990904">
    <property type="term" value="C:ribonucleoprotein complex"/>
    <property type="evidence" value="ECO:0007669"/>
    <property type="project" value="UniProtKB-KW"/>
</dbReference>
<dbReference type="Proteomes" id="UP000235619">
    <property type="component" value="Unassembled WGS sequence"/>
</dbReference>
<evidence type="ECO:0000256" key="1">
    <source>
        <dbReference type="ARBA" id="ARBA00010605"/>
    </source>
</evidence>
<reference evidence="10 11" key="1">
    <citation type="submission" date="2018-01" db="EMBL/GenBank/DDBJ databases">
        <title>Metagenomic assembled genomes from two thermal pools in the Uzon Caldera, Kamchatka, Russia.</title>
        <authorList>
            <person name="Wilkins L."/>
            <person name="Ettinger C."/>
        </authorList>
    </citation>
    <scope>NUCLEOTIDE SEQUENCE [LARGE SCALE GENOMIC DNA]</scope>
    <source>
        <strain evidence="10">ARK-04</strain>
    </source>
</reference>
<dbReference type="EMBL" id="PNJD01000218">
    <property type="protein sequence ID" value="PMP97237.1"/>
    <property type="molecule type" value="Genomic_DNA"/>
</dbReference>
<evidence type="ECO:0000256" key="3">
    <source>
        <dbReference type="ARBA" id="ARBA00022884"/>
    </source>
</evidence>
<name>A0A2N7QEW9_9BACT</name>
<dbReference type="GO" id="GO:0006412">
    <property type="term" value="P:translation"/>
    <property type="evidence" value="ECO:0007669"/>
    <property type="project" value="UniProtKB-UniRule"/>
</dbReference>
<dbReference type="InterPro" id="IPR036791">
    <property type="entry name" value="Ribosomal_bL9_C_sf"/>
</dbReference>
<dbReference type="InterPro" id="IPR009027">
    <property type="entry name" value="Ribosomal_bL9/RNase_H1_N"/>
</dbReference>
<organism evidence="10 11">
    <name type="scientific">Thermodesulfobacterium geofontis</name>
    <dbReference type="NCBI Taxonomy" id="1295609"/>
    <lineage>
        <taxon>Bacteria</taxon>
        <taxon>Pseudomonadati</taxon>
        <taxon>Thermodesulfobacteriota</taxon>
        <taxon>Thermodesulfobacteria</taxon>
        <taxon>Thermodesulfobacteriales</taxon>
        <taxon>Thermodesulfobacteriaceae</taxon>
        <taxon>Thermodesulfobacterium</taxon>
    </lineage>
</organism>
<comment type="similarity">
    <text evidence="1 7">Belongs to the bacterial ribosomal protein bL9 family.</text>
</comment>
<dbReference type="HAMAP" id="MF_00503">
    <property type="entry name" value="Ribosomal_bL9"/>
    <property type="match status" value="1"/>
</dbReference>
<protein>
    <recommendedName>
        <fullName evidence="6 7">Large ribosomal subunit protein bL9</fullName>
    </recommendedName>
</protein>
<dbReference type="GO" id="GO:0003735">
    <property type="term" value="F:structural constituent of ribosome"/>
    <property type="evidence" value="ECO:0007669"/>
    <property type="project" value="InterPro"/>
</dbReference>
<dbReference type="PROSITE" id="PS00651">
    <property type="entry name" value="RIBOSOMAL_L9"/>
    <property type="match status" value="1"/>
</dbReference>
<keyword evidence="5 7" id="KW-0687">Ribonucleoprotein</keyword>